<dbReference type="InterPro" id="IPR012338">
    <property type="entry name" value="Beta-lactam/transpept-like"/>
</dbReference>
<dbReference type="Proteomes" id="UP001141629">
    <property type="component" value="Unassembled WGS sequence"/>
</dbReference>
<organism evidence="2 3">
    <name type="scientific">Mycobacterium yunnanensis</name>
    <dbReference type="NCBI Taxonomy" id="368477"/>
    <lineage>
        <taxon>Bacteria</taxon>
        <taxon>Bacillati</taxon>
        <taxon>Actinomycetota</taxon>
        <taxon>Actinomycetes</taxon>
        <taxon>Mycobacteriales</taxon>
        <taxon>Mycobacteriaceae</taxon>
        <taxon>Mycobacterium</taxon>
    </lineage>
</organism>
<dbReference type="PANTHER" id="PTHR43319">
    <property type="entry name" value="BETA-LACTAMASE-RELATED"/>
    <property type="match status" value="1"/>
</dbReference>
<proteinExistence type="predicted"/>
<protein>
    <submittedName>
        <fullName evidence="2">Beta-lactamase family protein</fullName>
    </submittedName>
</protein>
<reference evidence="2" key="2">
    <citation type="journal article" date="2022" name="BMC Genomics">
        <title>Comparative genome analysis of mycobacteria focusing on tRNA and non-coding RNA.</title>
        <authorList>
            <person name="Behra P.R.K."/>
            <person name="Pettersson B.M.F."/>
            <person name="Ramesh M."/>
            <person name="Das S."/>
            <person name="Dasgupta S."/>
            <person name="Kirsebom L.A."/>
        </authorList>
    </citation>
    <scope>NUCLEOTIDE SEQUENCE</scope>
    <source>
        <strain evidence="2">DSM 44838</strain>
    </source>
</reference>
<accession>A0A9X2Z6B2</accession>
<dbReference type="Pfam" id="PF00144">
    <property type="entry name" value="Beta-lactamase"/>
    <property type="match status" value="1"/>
</dbReference>
<dbReference type="AlphaFoldDB" id="A0A9X2Z6B2"/>
<reference evidence="2" key="1">
    <citation type="submission" date="2020-07" db="EMBL/GenBank/DDBJ databases">
        <authorList>
            <person name="Pettersson B.M.F."/>
            <person name="Behra P.R.K."/>
            <person name="Ramesh M."/>
            <person name="Das S."/>
            <person name="Dasgupta S."/>
            <person name="Kirsebom L.A."/>
        </authorList>
    </citation>
    <scope>NUCLEOTIDE SEQUENCE</scope>
    <source>
        <strain evidence="2">DSM 44838</strain>
    </source>
</reference>
<dbReference type="Gene3D" id="3.40.710.10">
    <property type="entry name" value="DD-peptidase/beta-lactamase superfamily"/>
    <property type="match status" value="1"/>
</dbReference>
<dbReference type="PANTHER" id="PTHR43319:SF3">
    <property type="entry name" value="BETA-LACTAMASE-RELATED DOMAIN-CONTAINING PROTEIN"/>
    <property type="match status" value="1"/>
</dbReference>
<comment type="caution">
    <text evidence="2">The sequence shown here is derived from an EMBL/GenBank/DDBJ whole genome shotgun (WGS) entry which is preliminary data.</text>
</comment>
<dbReference type="EMBL" id="JACKVK010000011">
    <property type="protein sequence ID" value="MCV7423105.1"/>
    <property type="molecule type" value="Genomic_DNA"/>
</dbReference>
<keyword evidence="3" id="KW-1185">Reference proteome</keyword>
<dbReference type="InterPro" id="IPR052907">
    <property type="entry name" value="Beta-lactamase/esterase"/>
</dbReference>
<evidence type="ECO:0000259" key="1">
    <source>
        <dbReference type="Pfam" id="PF00144"/>
    </source>
</evidence>
<name>A0A9X2Z6B2_9MYCO</name>
<evidence type="ECO:0000313" key="2">
    <source>
        <dbReference type="EMBL" id="MCV7423105.1"/>
    </source>
</evidence>
<dbReference type="RefSeq" id="WP_372512606.1">
    <property type="nucleotide sequence ID" value="NZ_JACKVK010000011.1"/>
</dbReference>
<gene>
    <name evidence="2" type="ORF">H7K45_21355</name>
</gene>
<dbReference type="InterPro" id="IPR001466">
    <property type="entry name" value="Beta-lactam-related"/>
</dbReference>
<dbReference type="SUPFAM" id="SSF56601">
    <property type="entry name" value="beta-lactamase/transpeptidase-like"/>
    <property type="match status" value="1"/>
</dbReference>
<evidence type="ECO:0000313" key="3">
    <source>
        <dbReference type="Proteomes" id="UP001141629"/>
    </source>
</evidence>
<sequence length="440" mass="46234">MLWKGSSRAIRRALGSGENGAARSIGGLPHGVQGAADPHFARAVRFFGTLFPGPGYGGGALAVYQDGRPVVDVWTGWADRRGEVHWTADTAAMAFSATKGAASTVVHRLVERNLLNYDDPVARFWPEFGAHGKSAITVRDVLAHRAGLSLLGGIGSADLLDQRVMEDRLAAAPSDRFLGKSAYHALTYGWLVSGLTRAVTGSTMRELFRSELAGPLHTEGLHLGRPPANSPVRVAEILMPQGVTNNGVLQFLFPRLAASPMSGGLGAFYVPGLKSLLQGDMPFLDSEIPSANGVMTARSLAKMYGAIANGGHIDGTQFLSAAMVANFTGRLSRRPDRNVVVPMSFHLGYHASPVPGVLPGFGHAGVGGCIGWANPATKTAFAFVHNRLITPMITDYASIGVLAALVDRGAAVARKDGVDAVPDFGTPTSPTHRASGQLTT</sequence>
<feature type="domain" description="Beta-lactamase-related" evidence="1">
    <location>
        <begin position="56"/>
        <end position="390"/>
    </location>
</feature>